<name>A0ABN7TWR6_9BACL</name>
<feature type="domain" description="SGNH hydrolase-type esterase" evidence="1">
    <location>
        <begin position="164"/>
        <end position="329"/>
    </location>
</feature>
<dbReference type="InterPro" id="IPR013830">
    <property type="entry name" value="SGNH_hydro"/>
</dbReference>
<dbReference type="EMBL" id="CAJVCE010000047">
    <property type="protein sequence ID" value="CAG7658748.1"/>
    <property type="molecule type" value="Genomic_DNA"/>
</dbReference>
<evidence type="ECO:0000313" key="3">
    <source>
        <dbReference type="Proteomes" id="UP000730618"/>
    </source>
</evidence>
<dbReference type="Pfam" id="PF14606">
    <property type="entry name" value="Lipase_GDSL_3"/>
    <property type="match status" value="1"/>
</dbReference>
<reference evidence="2 3" key="1">
    <citation type="submission" date="2021-06" db="EMBL/GenBank/DDBJ databases">
        <authorList>
            <person name="Criscuolo A."/>
        </authorList>
    </citation>
    <scope>NUCLEOTIDE SEQUENCE [LARGE SCALE GENOMIC DNA]</scope>
    <source>
        <strain evidence="3">CIP 111802</strain>
    </source>
</reference>
<dbReference type="RefSeq" id="WP_218103274.1">
    <property type="nucleotide sequence ID" value="NZ_CAJVCE010000047.1"/>
</dbReference>
<protein>
    <recommendedName>
        <fullName evidence="1">SGNH hydrolase-type esterase domain-containing protein</fullName>
    </recommendedName>
</protein>
<keyword evidence="3" id="KW-1185">Reference proteome</keyword>
<proteinExistence type="predicted"/>
<gene>
    <name evidence="2" type="ORF">PAECIP111802_07153</name>
</gene>
<sequence>MIYRNVELHNVQQIEETADGVRLCRVPEHVRMSLNESAKMNRAYNTCGCELRFNLIGEEARIVLRKEPGKTVTKHGLAEVYFGPFQAAYPTTPAAVSSDGTEIVIRYPGNLEELKQLAKLQQLPFDPALVRVILPYEWIYKLVGIEGEVAPPGPEQTPELRYLSYGSSITHGGDAARPTGTYAMRTAQRLGADLINMGFAGSAHMDEAVAEYIASRDDWSFATLEMGINVFRFWEPELFERKVNRFLSVIAGSEPNRPIVCTDLFYCIYDIQENPKIGVFRDIVRTAVQKLERPNVHYIPGTELLTSAQELSADLIHPSAAGHELIAERLSVRIVNVLEPQYFPKIKRTV</sequence>
<organism evidence="2 3">
    <name type="scientific">Paenibacillus allorhizosphaerae</name>
    <dbReference type="NCBI Taxonomy" id="2849866"/>
    <lineage>
        <taxon>Bacteria</taxon>
        <taxon>Bacillati</taxon>
        <taxon>Bacillota</taxon>
        <taxon>Bacilli</taxon>
        <taxon>Bacillales</taxon>
        <taxon>Paenibacillaceae</taxon>
        <taxon>Paenibacillus</taxon>
    </lineage>
</organism>
<comment type="caution">
    <text evidence="2">The sequence shown here is derived from an EMBL/GenBank/DDBJ whole genome shotgun (WGS) entry which is preliminary data.</text>
</comment>
<dbReference type="Proteomes" id="UP000730618">
    <property type="component" value="Unassembled WGS sequence"/>
</dbReference>
<evidence type="ECO:0000313" key="2">
    <source>
        <dbReference type="EMBL" id="CAG7658748.1"/>
    </source>
</evidence>
<accession>A0ABN7TWR6</accession>
<evidence type="ECO:0000259" key="1">
    <source>
        <dbReference type="Pfam" id="PF14606"/>
    </source>
</evidence>